<dbReference type="EMBL" id="SNRY01002141">
    <property type="protein sequence ID" value="KAA6326578.1"/>
    <property type="molecule type" value="Genomic_DNA"/>
</dbReference>
<accession>A0A5J4QZA5</accession>
<proteinExistence type="predicted"/>
<protein>
    <recommendedName>
        <fullName evidence="1">Helix-turn-helix domain-containing protein</fullName>
    </recommendedName>
</protein>
<sequence length="81" mass="9771">MLSRLETTANKIDSLSEGNKDKRLKDWLDNQDVCMILSIDKRTLQNYRDKKILPYSQFVHKNYYKPEDVERVLQSMEYNKK</sequence>
<reference evidence="2" key="1">
    <citation type="submission" date="2019-03" db="EMBL/GenBank/DDBJ databases">
        <title>Single cell metagenomics reveals metabolic interactions within the superorganism composed of flagellate Streblomastix strix and complex community of Bacteroidetes bacteria on its surface.</title>
        <authorList>
            <person name="Treitli S.C."/>
            <person name="Kolisko M."/>
            <person name="Husnik F."/>
            <person name="Keeling P."/>
            <person name="Hampl V."/>
        </authorList>
    </citation>
    <scope>NUCLEOTIDE SEQUENCE</scope>
    <source>
        <strain evidence="2">STM</strain>
    </source>
</reference>
<dbReference type="SUPFAM" id="SSF46955">
    <property type="entry name" value="Putative DNA-binding domain"/>
    <property type="match status" value="1"/>
</dbReference>
<dbReference type="AlphaFoldDB" id="A0A5J4QZA5"/>
<evidence type="ECO:0000313" key="2">
    <source>
        <dbReference type="EMBL" id="KAA6326578.1"/>
    </source>
</evidence>
<name>A0A5J4QZA5_9ZZZZ</name>
<dbReference type="Pfam" id="PF12728">
    <property type="entry name" value="HTH_17"/>
    <property type="match status" value="1"/>
</dbReference>
<feature type="domain" description="Helix-turn-helix" evidence="1">
    <location>
        <begin position="27"/>
        <end position="75"/>
    </location>
</feature>
<gene>
    <name evidence="2" type="ORF">EZS27_024328</name>
</gene>
<dbReference type="InterPro" id="IPR009061">
    <property type="entry name" value="DNA-bd_dom_put_sf"/>
</dbReference>
<dbReference type="InterPro" id="IPR041657">
    <property type="entry name" value="HTH_17"/>
</dbReference>
<dbReference type="PANTHER" id="PTHR34585:SF22">
    <property type="entry name" value="HELIX-TURN-HELIX DOMAIN-CONTAINING PROTEIN"/>
    <property type="match status" value="1"/>
</dbReference>
<comment type="caution">
    <text evidence="2">The sequence shown here is derived from an EMBL/GenBank/DDBJ whole genome shotgun (WGS) entry which is preliminary data.</text>
</comment>
<dbReference type="PANTHER" id="PTHR34585">
    <property type="match status" value="1"/>
</dbReference>
<evidence type="ECO:0000259" key="1">
    <source>
        <dbReference type="Pfam" id="PF12728"/>
    </source>
</evidence>
<organism evidence="2">
    <name type="scientific">termite gut metagenome</name>
    <dbReference type="NCBI Taxonomy" id="433724"/>
    <lineage>
        <taxon>unclassified sequences</taxon>
        <taxon>metagenomes</taxon>
        <taxon>organismal metagenomes</taxon>
    </lineage>
</organism>